<dbReference type="EMBL" id="QPMT01000060">
    <property type="protein sequence ID" value="KAF4847190.1"/>
    <property type="molecule type" value="Genomic_DNA"/>
</dbReference>
<dbReference type="Gene3D" id="3.30.710.10">
    <property type="entry name" value="Potassium Channel Kv1.1, Chain A"/>
    <property type="match status" value="1"/>
</dbReference>
<dbReference type="SUPFAM" id="SSF54695">
    <property type="entry name" value="POZ domain"/>
    <property type="match status" value="1"/>
</dbReference>
<proteinExistence type="predicted"/>
<dbReference type="Proteomes" id="UP000711996">
    <property type="component" value="Unassembled WGS sequence"/>
</dbReference>
<evidence type="ECO:0000313" key="1">
    <source>
        <dbReference type="EMBL" id="KAF4847190.1"/>
    </source>
</evidence>
<organism evidence="1 2">
    <name type="scientific">Colletotrichum siamense</name>
    <name type="common">Anthracnose fungus</name>
    <dbReference type="NCBI Taxonomy" id="690259"/>
    <lineage>
        <taxon>Eukaryota</taxon>
        <taxon>Fungi</taxon>
        <taxon>Dikarya</taxon>
        <taxon>Ascomycota</taxon>
        <taxon>Pezizomycotina</taxon>
        <taxon>Sordariomycetes</taxon>
        <taxon>Hypocreomycetidae</taxon>
        <taxon>Glomerellales</taxon>
        <taxon>Glomerellaceae</taxon>
        <taxon>Colletotrichum</taxon>
        <taxon>Colletotrichum gloeosporioides species complex</taxon>
    </lineage>
</organism>
<dbReference type="AlphaFoldDB" id="A0A9P5BPR7"/>
<name>A0A9P5BPR7_COLSI</name>
<dbReference type="OrthoDB" id="5275938at2759"/>
<evidence type="ECO:0000313" key="2">
    <source>
        <dbReference type="Proteomes" id="UP000711996"/>
    </source>
</evidence>
<protein>
    <recommendedName>
        <fullName evidence="3">BTB domain-containing protein</fullName>
    </recommendedName>
</protein>
<accession>A0A9P5BPR7</accession>
<dbReference type="InterPro" id="IPR011333">
    <property type="entry name" value="SKP1/BTB/POZ_sf"/>
</dbReference>
<gene>
    <name evidence="1" type="ORF">CGCSCA2_v012776</name>
</gene>
<dbReference type="CDD" id="cd18186">
    <property type="entry name" value="BTB_POZ_ZBTB_KLHL-like"/>
    <property type="match status" value="1"/>
</dbReference>
<comment type="caution">
    <text evidence="1">The sequence shown here is derived from an EMBL/GenBank/DDBJ whole genome shotgun (WGS) entry which is preliminary data.</text>
</comment>
<sequence>MNDNRRRRPVVIVDDDEPEAKRIRLDKAVMPTPTPTTTLDSKGDLHLVVGSDVRDGDPSTFLVCSRALARSSPVFEKMLFGPFVESRPSPESSKQKSAWVVHLPEDDPDHMEAVLNILHFNFKEISRRFAPPLFSGMIVIADKYDCIGIFKPWVDYCIPHAQFSNIYHPKFALHIAWQLGSILRFKAAMAVIVDQSFISEDGRISIVPKAWLQDEEASVTGPQDLCKYLGDLVPAEIVDQIRDQRAKLINATMEPFITLHEDLANSRERCPIPAHQEECDKMLLGSLIRSFRKTVIEEATRDAARRYRGTILDLQQSLDSVELRGRSLLGTSHHDDFLRACRLDVEKRLEKGQRSQLLEKAKKGDTIVLLPGQEERLRRQAVKSGLQ</sequence>
<evidence type="ECO:0008006" key="3">
    <source>
        <dbReference type="Google" id="ProtNLM"/>
    </source>
</evidence>
<keyword evidence="2" id="KW-1185">Reference proteome</keyword>
<reference evidence="1" key="1">
    <citation type="submission" date="2019-06" db="EMBL/GenBank/DDBJ databases">
        <authorList>
            <person name="Gan P."/>
            <person name="Shirasu K."/>
        </authorList>
    </citation>
    <scope>NUCLEOTIDE SEQUENCE [LARGE SCALE GENOMIC DNA]</scope>
    <source>
        <strain evidence="1">CAD2</strain>
    </source>
</reference>